<feature type="transmembrane region" description="Helical" evidence="3">
    <location>
        <begin position="21"/>
        <end position="41"/>
    </location>
</feature>
<keyword evidence="3" id="KW-0812">Transmembrane</keyword>
<organism evidence="4 5">
    <name type="scientific">Thalassomonas viridans</name>
    <dbReference type="NCBI Taxonomy" id="137584"/>
    <lineage>
        <taxon>Bacteria</taxon>
        <taxon>Pseudomonadati</taxon>
        <taxon>Pseudomonadota</taxon>
        <taxon>Gammaproteobacteria</taxon>
        <taxon>Alteromonadales</taxon>
        <taxon>Colwelliaceae</taxon>
        <taxon>Thalassomonas</taxon>
    </lineage>
</organism>
<protein>
    <submittedName>
        <fullName evidence="4">Uncharacterized protein</fullName>
    </submittedName>
</protein>
<proteinExistence type="predicted"/>
<dbReference type="Proteomes" id="UP000032352">
    <property type="component" value="Chromosome"/>
</dbReference>
<keyword evidence="3" id="KW-0472">Membrane</keyword>
<evidence type="ECO:0000256" key="3">
    <source>
        <dbReference type="SAM" id="Phobius"/>
    </source>
</evidence>
<feature type="compositionally biased region" description="Basic and acidic residues" evidence="2">
    <location>
        <begin position="355"/>
        <end position="370"/>
    </location>
</feature>
<dbReference type="EMBL" id="CP059733">
    <property type="protein sequence ID" value="WDE07666.1"/>
    <property type="molecule type" value="Genomic_DNA"/>
</dbReference>
<feature type="region of interest" description="Disordered" evidence="2">
    <location>
        <begin position="207"/>
        <end position="245"/>
    </location>
</feature>
<gene>
    <name evidence="4" type="ORF">SG34_012670</name>
</gene>
<feature type="compositionally biased region" description="Acidic residues" evidence="2">
    <location>
        <begin position="226"/>
        <end position="241"/>
    </location>
</feature>
<dbReference type="KEGG" id="tvd:SG34_012670"/>
<evidence type="ECO:0000313" key="4">
    <source>
        <dbReference type="EMBL" id="WDE07666.1"/>
    </source>
</evidence>
<evidence type="ECO:0000313" key="5">
    <source>
        <dbReference type="Proteomes" id="UP000032352"/>
    </source>
</evidence>
<evidence type="ECO:0000256" key="2">
    <source>
        <dbReference type="SAM" id="MobiDB-lite"/>
    </source>
</evidence>
<accession>A0AAF0CBU7</accession>
<feature type="compositionally biased region" description="Polar residues" evidence="2">
    <location>
        <begin position="214"/>
        <end position="225"/>
    </location>
</feature>
<evidence type="ECO:0000256" key="1">
    <source>
        <dbReference type="SAM" id="Coils"/>
    </source>
</evidence>
<dbReference type="AlphaFoldDB" id="A0AAF0CBU7"/>
<reference evidence="4 5" key="1">
    <citation type="journal article" date="2015" name="Genome Announc.">
        <title>Draft Genome Sequences of Marine Isolates of Thalassomonas viridans and Thalassomonas actiniarum.</title>
        <authorList>
            <person name="Olonade I."/>
            <person name="van Zyl L.J."/>
            <person name="Trindade M."/>
        </authorList>
    </citation>
    <scope>NUCLEOTIDE SEQUENCE [LARGE SCALE GENOMIC DNA]</scope>
    <source>
        <strain evidence="4 5">XOM25</strain>
    </source>
</reference>
<feature type="coiled-coil region" evidence="1">
    <location>
        <begin position="128"/>
        <end position="197"/>
    </location>
</feature>
<name>A0AAF0CBU7_9GAMM</name>
<keyword evidence="1" id="KW-0175">Coiled coil</keyword>
<keyword evidence="3" id="KW-1133">Transmembrane helix</keyword>
<keyword evidence="5" id="KW-1185">Reference proteome</keyword>
<feature type="region of interest" description="Disordered" evidence="2">
    <location>
        <begin position="355"/>
        <end position="380"/>
    </location>
</feature>
<reference evidence="4 5" key="2">
    <citation type="journal article" date="2022" name="Mar. Drugs">
        <title>Bioassay-Guided Fractionation Leads to the Detection of Cholic Acid Generated by the Rare Thalassomonas sp.</title>
        <authorList>
            <person name="Pheiffer F."/>
            <person name="Schneider Y.K."/>
            <person name="Hansen E.H."/>
            <person name="Andersen J.H."/>
            <person name="Isaksson J."/>
            <person name="Busche T."/>
            <person name="R C."/>
            <person name="Kalinowski J."/>
            <person name="Zyl L.V."/>
            <person name="Trindade M."/>
        </authorList>
    </citation>
    <scope>NUCLEOTIDE SEQUENCE [LARGE SCALE GENOMIC DNA]</scope>
    <source>
        <strain evidence="4 5">XOM25</strain>
    </source>
</reference>
<dbReference type="RefSeq" id="WP_044837052.1">
    <property type="nucleotide sequence ID" value="NZ_CP059733.1"/>
</dbReference>
<feature type="transmembrane region" description="Helical" evidence="3">
    <location>
        <begin position="67"/>
        <end position="89"/>
    </location>
</feature>
<sequence>MIQDLKDAFTVTLAKRLSSPFLSSFILAWFFTNYDITLLVLSGSDWNTKITYIQGVYSTVLNYYSRVVWPLSISLFYVLVWPHLDIWFYEKSKKASIKYKEKQNELEKITPITPEERDKLETQYNKNITLAREEISEKEARVTELEARNKDLAVKNKELSDKNTDLSKSLEDANFEIDNKTDRENELEEKIKKLELLAHMNRNYEAVHEDEGSGYTTTNKGSDSEVSNEDTLDDKESEESLSVDKSYDDQERNFYFTYSERVLKEATRNGEKLDSYNFLRVDLKELPEPLFNTVWKAFFDADKGDVVDEQDLYIYVKGEFSTRVEAPWYLDTKLDDHSEIDILELWAKDFNEAEKRISEQEEPEKPKTESADTPESSDSPIKAFSKRVKSLNEEEQKEFHYEYQVSARLRKDISRQGRSLPQKLLLSFDRADLKAEVFDAFHDIHYDERKGVMPRSGQVMIEDFYEINRSWTCGPWVLDIDIVEGSAAQILEAWYEFYLYEKEREKRCKQQEKEVEKQENDKAKSLTPLYGHNKGQSYEVLMTEQKIIEDDIKRRKDLGRNAEISSWVKASDEEKLNYSRRAIDMAKLQGILPSNLIGDNYKSYVDQLTDELEQVISSSEGDASLNGVIEQAMKDLGWSKEKEALE</sequence>